<comment type="function">
    <text evidence="8">Involved in pre-mRNA splicing and cell cycle progression. Required for the spliceosome assembly and initiation of the DNA replication.</text>
</comment>
<evidence type="ECO:0000256" key="3">
    <source>
        <dbReference type="ARBA" id="ARBA00022664"/>
    </source>
</evidence>
<dbReference type="GO" id="GO:0071011">
    <property type="term" value="C:precatalytic spliceosome"/>
    <property type="evidence" value="ECO:0007669"/>
    <property type="project" value="TreeGrafter"/>
</dbReference>
<dbReference type="GO" id="GO:0071014">
    <property type="term" value="C:post-mRNA release spliceosomal complex"/>
    <property type="evidence" value="ECO:0007669"/>
    <property type="project" value="TreeGrafter"/>
</dbReference>
<dbReference type="SUPFAM" id="SSF48452">
    <property type="entry name" value="TPR-like"/>
    <property type="match status" value="4"/>
</dbReference>
<reference evidence="10 11" key="1">
    <citation type="journal article" date="2018" name="Proc. Natl. Acad. Sci. U.S.A.">
        <title>Draft genome sequence of Camellia sinensis var. sinensis provides insights into the evolution of the tea genome and tea quality.</title>
        <authorList>
            <person name="Wei C."/>
            <person name="Yang H."/>
            <person name="Wang S."/>
            <person name="Zhao J."/>
            <person name="Liu C."/>
            <person name="Gao L."/>
            <person name="Xia E."/>
            <person name="Lu Y."/>
            <person name="Tai Y."/>
            <person name="She G."/>
            <person name="Sun J."/>
            <person name="Cao H."/>
            <person name="Tong W."/>
            <person name="Gao Q."/>
            <person name="Li Y."/>
            <person name="Deng W."/>
            <person name="Jiang X."/>
            <person name="Wang W."/>
            <person name="Chen Q."/>
            <person name="Zhang S."/>
            <person name="Li H."/>
            <person name="Wu J."/>
            <person name="Wang P."/>
            <person name="Li P."/>
            <person name="Shi C."/>
            <person name="Zheng F."/>
            <person name="Jian J."/>
            <person name="Huang B."/>
            <person name="Shan D."/>
            <person name="Shi M."/>
            <person name="Fang C."/>
            <person name="Yue Y."/>
            <person name="Li F."/>
            <person name="Li D."/>
            <person name="Wei S."/>
            <person name="Han B."/>
            <person name="Jiang C."/>
            <person name="Yin Y."/>
            <person name="Xia T."/>
            <person name="Zhang Z."/>
            <person name="Bennetzen J.L."/>
            <person name="Zhao S."/>
            <person name="Wan X."/>
        </authorList>
    </citation>
    <scope>NUCLEOTIDE SEQUENCE [LARGE SCALE GENOMIC DNA]</scope>
    <source>
        <strain evidence="11">cv. Shuchazao</strain>
        <tissue evidence="10">Leaf</tissue>
    </source>
</reference>
<organism evidence="10 11">
    <name type="scientific">Camellia sinensis var. sinensis</name>
    <name type="common">China tea</name>
    <dbReference type="NCBI Taxonomy" id="542762"/>
    <lineage>
        <taxon>Eukaryota</taxon>
        <taxon>Viridiplantae</taxon>
        <taxon>Streptophyta</taxon>
        <taxon>Embryophyta</taxon>
        <taxon>Tracheophyta</taxon>
        <taxon>Spermatophyta</taxon>
        <taxon>Magnoliopsida</taxon>
        <taxon>eudicotyledons</taxon>
        <taxon>Gunneridae</taxon>
        <taxon>Pentapetalae</taxon>
        <taxon>asterids</taxon>
        <taxon>Ericales</taxon>
        <taxon>Theaceae</taxon>
        <taxon>Camellia</taxon>
    </lineage>
</organism>
<evidence type="ECO:0000256" key="6">
    <source>
        <dbReference type="ARBA" id="ARBA00023187"/>
    </source>
</evidence>
<dbReference type="InterPro" id="IPR055433">
    <property type="entry name" value="HAT_Syf1-like_N"/>
</dbReference>
<evidence type="ECO:0000256" key="7">
    <source>
        <dbReference type="ARBA" id="ARBA00023242"/>
    </source>
</evidence>
<sequence length="664" mass="79747">MGATKDSDPSLGYLTRKETEVKLPRPTRVKNKTPAPIQITAEQILREARERQEAEIRPPKQKITDVTELNDYRLRKRKEFEDLIRRVRWNTSVWIKYAQWEESQKDFNRARSVWERALEVDYRNHTLWLKYAEVEMKNKFINHARNVWDRAVTLLPRVDQLWYKYIHMEEILGNVAGARQIFERWMTWQPDQQGWLSYIKFELRYNEIERARAIFERFVLCHPKVTAWIRFAKFEMKNGEIGRARNCYERAVDKLADDEEAEQLFVACGYGDKEGIEDAIVGKRRFQYEDEVKKNPLNYDSWFDYIRLEESVGNKNRVREVYERAIANVPPAEEKRYWQRYIYLWINYALYEELDAQDMERTREVYRECLKLIPHEKFSFAKIWLLAAQFEIRQLNLKGARLILGNAVGKAPKDKIFKKYIEIELQLGNIDRCRKLYEKYLEWAPENCYAWSKYAELERSLSETERARSIFELAIAQPALDMPELLWKAYIDFEMSENEFQRTRELYERLLDRTKHLKVWISFAKFEASAMEDDERGSDLPEDDVQECLLDQKKLCLQRARRVFERAVNYFRTSAPELKEERAMLLDEWLNMESSFDELGDVSLVRVKLPKKLKRRRQIETEDGPAGYEEYIDYLFPEETQTTNLKILEAAYKWKKQKVGSDED</sequence>
<dbReference type="InterPro" id="IPR045075">
    <property type="entry name" value="Syf1-like"/>
</dbReference>
<evidence type="ECO:0000256" key="1">
    <source>
        <dbReference type="ARBA" id="ARBA00004324"/>
    </source>
</evidence>
<comment type="subcellular location">
    <subcellularLocation>
        <location evidence="1">Nucleus speckle</location>
    </subcellularLocation>
</comment>
<dbReference type="PANTHER" id="PTHR11246:SF3">
    <property type="entry name" value="CROOKED NECK-LIKE PROTEIN 1"/>
    <property type="match status" value="1"/>
</dbReference>
<dbReference type="EMBL" id="SDRB02012031">
    <property type="protein sequence ID" value="THF99133.1"/>
    <property type="molecule type" value="Genomic_DNA"/>
</dbReference>
<feature type="domain" description="Pre-mRNA-splicing factor Syf1-like N-terminal HAT-repeats" evidence="9">
    <location>
        <begin position="79"/>
        <end position="224"/>
    </location>
</feature>
<dbReference type="PANTHER" id="PTHR11246">
    <property type="entry name" value="PRE-MRNA SPLICING FACTOR"/>
    <property type="match status" value="1"/>
</dbReference>
<dbReference type="SMART" id="SM00386">
    <property type="entry name" value="HAT"/>
    <property type="match status" value="13"/>
</dbReference>
<dbReference type="InterPro" id="IPR003107">
    <property type="entry name" value="HAT"/>
</dbReference>
<dbReference type="Pfam" id="PF23233">
    <property type="entry name" value="HAT_Syf1_CNRKL1_N"/>
    <property type="match status" value="1"/>
</dbReference>
<evidence type="ECO:0000259" key="9">
    <source>
        <dbReference type="Pfam" id="PF23233"/>
    </source>
</evidence>
<protein>
    <recommendedName>
        <fullName evidence="9">Pre-mRNA-splicing factor Syf1-like N-terminal HAT-repeats domain-containing protein</fullName>
    </recommendedName>
</protein>
<dbReference type="FunFam" id="1.25.40.10:FF:000075">
    <property type="entry name" value="Crooked neck pre-mRNA-splicing factor 1"/>
    <property type="match status" value="1"/>
</dbReference>
<comment type="similarity">
    <text evidence="2">Belongs to the crooked-neck family.</text>
</comment>
<name>A0A4S4DAP2_CAMSN</name>
<gene>
    <name evidence="10" type="ORF">TEA_027880</name>
</gene>
<evidence type="ECO:0000313" key="11">
    <source>
        <dbReference type="Proteomes" id="UP000306102"/>
    </source>
</evidence>
<dbReference type="GO" id="GO:0000974">
    <property type="term" value="C:Prp19 complex"/>
    <property type="evidence" value="ECO:0007669"/>
    <property type="project" value="TreeGrafter"/>
</dbReference>
<evidence type="ECO:0000256" key="5">
    <source>
        <dbReference type="ARBA" id="ARBA00022737"/>
    </source>
</evidence>
<evidence type="ECO:0000313" key="10">
    <source>
        <dbReference type="EMBL" id="THF99133.1"/>
    </source>
</evidence>
<keyword evidence="11" id="KW-1185">Reference proteome</keyword>
<keyword evidence="5" id="KW-0677">Repeat</keyword>
<dbReference type="Gene3D" id="1.25.40.10">
    <property type="entry name" value="Tetratricopeptide repeat domain"/>
    <property type="match status" value="4"/>
</dbReference>
<dbReference type="Proteomes" id="UP000306102">
    <property type="component" value="Unassembled WGS sequence"/>
</dbReference>
<dbReference type="FunFam" id="1.25.40.10:FF:000306">
    <property type="entry name" value="Cell cycle control protein cwf4"/>
    <property type="match status" value="1"/>
</dbReference>
<dbReference type="FunFam" id="1.25.40.10:FF:000269">
    <property type="entry name" value="Crooked neck pre-mRNA-splicing factor 1"/>
    <property type="match status" value="1"/>
</dbReference>
<keyword evidence="6" id="KW-0508">mRNA splicing</keyword>
<accession>A0A4S4DAP2</accession>
<proteinExistence type="inferred from homology"/>
<dbReference type="AlphaFoldDB" id="A0A4S4DAP2"/>
<keyword evidence="4" id="KW-0747">Spliceosome</keyword>
<evidence type="ECO:0000256" key="4">
    <source>
        <dbReference type="ARBA" id="ARBA00022728"/>
    </source>
</evidence>
<keyword evidence="7" id="KW-0539">Nucleus</keyword>
<dbReference type="GO" id="GO:0000245">
    <property type="term" value="P:spliceosomal complex assembly"/>
    <property type="evidence" value="ECO:0007669"/>
    <property type="project" value="TreeGrafter"/>
</dbReference>
<evidence type="ECO:0000256" key="8">
    <source>
        <dbReference type="ARBA" id="ARBA00037040"/>
    </source>
</evidence>
<dbReference type="InterPro" id="IPR011990">
    <property type="entry name" value="TPR-like_helical_dom_sf"/>
</dbReference>
<dbReference type="STRING" id="542762.A0A4S4DAP2"/>
<comment type="caution">
    <text evidence="10">The sequence shown here is derived from an EMBL/GenBank/DDBJ whole genome shotgun (WGS) entry which is preliminary data.</text>
</comment>
<dbReference type="GO" id="GO:0016607">
    <property type="term" value="C:nuclear speck"/>
    <property type="evidence" value="ECO:0007669"/>
    <property type="project" value="UniProtKB-SubCell"/>
</dbReference>
<keyword evidence="3" id="KW-0507">mRNA processing</keyword>
<evidence type="ECO:0000256" key="2">
    <source>
        <dbReference type="ARBA" id="ARBA00008644"/>
    </source>
</evidence>
<dbReference type="GO" id="GO:0071007">
    <property type="term" value="C:U2-type catalytic step 2 spliceosome"/>
    <property type="evidence" value="ECO:0007669"/>
    <property type="project" value="TreeGrafter"/>
</dbReference>
<dbReference type="Pfam" id="PF23240">
    <property type="entry name" value="HAT_PRP39_N"/>
    <property type="match status" value="2"/>
</dbReference>